<dbReference type="OrthoDB" id="64875at2759"/>
<protein>
    <submittedName>
        <fullName evidence="2">Uncharacterized protein</fullName>
    </submittedName>
</protein>
<dbReference type="EMBL" id="GL349468">
    <property type="protein sequence ID" value="KNC51555.1"/>
    <property type="molecule type" value="Genomic_DNA"/>
</dbReference>
<keyword evidence="3" id="KW-1185">Reference proteome</keyword>
<dbReference type="Proteomes" id="UP000054408">
    <property type="component" value="Unassembled WGS sequence"/>
</dbReference>
<reference evidence="2 3" key="1">
    <citation type="submission" date="2010-05" db="EMBL/GenBank/DDBJ databases">
        <title>The Genome Sequence of Thecamonas trahens ATCC 50062.</title>
        <authorList>
            <consortium name="The Broad Institute Genome Sequencing Platform"/>
            <person name="Russ C."/>
            <person name="Cuomo C."/>
            <person name="Shea T."/>
            <person name="Young S.K."/>
            <person name="Zeng Q."/>
            <person name="Koehrsen M."/>
            <person name="Haas B."/>
            <person name="Borodovsky M."/>
            <person name="Guigo R."/>
            <person name="Alvarado L."/>
            <person name="Berlin A."/>
            <person name="Bochicchio J."/>
            <person name="Borenstein D."/>
            <person name="Chapman S."/>
            <person name="Chen Z."/>
            <person name="Freedman E."/>
            <person name="Gellesch M."/>
            <person name="Goldberg J."/>
            <person name="Griggs A."/>
            <person name="Gujja S."/>
            <person name="Heilman E."/>
            <person name="Heiman D."/>
            <person name="Hepburn T."/>
            <person name="Howarth C."/>
            <person name="Jen D."/>
            <person name="Larson L."/>
            <person name="Mehta T."/>
            <person name="Park D."/>
            <person name="Pearson M."/>
            <person name="Roberts A."/>
            <person name="Saif S."/>
            <person name="Shenoy N."/>
            <person name="Sisk P."/>
            <person name="Stolte C."/>
            <person name="Sykes S."/>
            <person name="Thomson T."/>
            <person name="Walk T."/>
            <person name="White J."/>
            <person name="Yandava C."/>
            <person name="Burger G."/>
            <person name="Gray M.W."/>
            <person name="Holland P.W.H."/>
            <person name="King N."/>
            <person name="Lang F.B.F."/>
            <person name="Roger A.J."/>
            <person name="Ruiz-Trillo I."/>
            <person name="Lander E."/>
            <person name="Nusbaum C."/>
        </authorList>
    </citation>
    <scope>NUCLEOTIDE SEQUENCE [LARGE SCALE GENOMIC DNA]</scope>
    <source>
        <strain evidence="2 3">ATCC 50062</strain>
    </source>
</reference>
<gene>
    <name evidence="2" type="ORF">AMSG_07455</name>
</gene>
<dbReference type="AlphaFoldDB" id="A0A0L0DH67"/>
<proteinExistence type="predicted"/>
<feature type="compositionally biased region" description="Pro residues" evidence="1">
    <location>
        <begin position="128"/>
        <end position="143"/>
    </location>
</feature>
<accession>A0A0L0DH67</accession>
<evidence type="ECO:0000313" key="2">
    <source>
        <dbReference type="EMBL" id="KNC51555.1"/>
    </source>
</evidence>
<sequence length="156" mass="16851">MLSFRAAAANRVRVLVIVPSRGMAKGAKKVTKASKKAMAAEATGGDLPKNDVAKLISLVKPQSIPRRSVSKEQAAEEQMVVDAYARHLLVTTRAGKELDRTRLALKHAAIAALPEDLQVAAKIVDTTPFPPSRRIPLDTPPHPSFDDVLAKEQDEV</sequence>
<dbReference type="GeneID" id="25566371"/>
<evidence type="ECO:0000256" key="1">
    <source>
        <dbReference type="SAM" id="MobiDB-lite"/>
    </source>
</evidence>
<evidence type="ECO:0000313" key="3">
    <source>
        <dbReference type="Proteomes" id="UP000054408"/>
    </source>
</evidence>
<dbReference type="RefSeq" id="XP_013755957.1">
    <property type="nucleotide sequence ID" value="XM_013900503.1"/>
</dbReference>
<organism evidence="2 3">
    <name type="scientific">Thecamonas trahens ATCC 50062</name>
    <dbReference type="NCBI Taxonomy" id="461836"/>
    <lineage>
        <taxon>Eukaryota</taxon>
        <taxon>Apusozoa</taxon>
        <taxon>Apusomonadida</taxon>
        <taxon>Apusomonadidae</taxon>
        <taxon>Thecamonas</taxon>
    </lineage>
</organism>
<feature type="region of interest" description="Disordered" evidence="1">
    <location>
        <begin position="128"/>
        <end position="156"/>
    </location>
</feature>
<feature type="compositionally biased region" description="Basic and acidic residues" evidence="1">
    <location>
        <begin position="144"/>
        <end position="156"/>
    </location>
</feature>
<name>A0A0L0DH67_THETB</name>